<evidence type="ECO:0000256" key="1">
    <source>
        <dbReference type="SAM" id="MobiDB-lite"/>
    </source>
</evidence>
<keyword evidence="3" id="KW-1185">Reference proteome</keyword>
<evidence type="ECO:0000313" key="3">
    <source>
        <dbReference type="Proteomes" id="UP001617351"/>
    </source>
</evidence>
<feature type="region of interest" description="Disordered" evidence="1">
    <location>
        <begin position="89"/>
        <end position="130"/>
    </location>
</feature>
<name>A0ABW8ETD4_STRT5</name>
<dbReference type="Proteomes" id="UP001617351">
    <property type="component" value="Unassembled WGS sequence"/>
</dbReference>
<protein>
    <recommendedName>
        <fullName evidence="4">Transposase</fullName>
    </recommendedName>
</protein>
<dbReference type="RefSeq" id="WP_402387782.1">
    <property type="nucleotide sequence ID" value="NZ_JBIUYY010000023.1"/>
</dbReference>
<feature type="compositionally biased region" description="Basic residues" evidence="1">
    <location>
        <begin position="112"/>
        <end position="121"/>
    </location>
</feature>
<dbReference type="EMBL" id="JBIUYY010000023">
    <property type="protein sequence ID" value="MFJ2825883.1"/>
    <property type="molecule type" value="Genomic_DNA"/>
</dbReference>
<comment type="caution">
    <text evidence="2">The sequence shown here is derived from an EMBL/GenBank/DDBJ whole genome shotgun (WGS) entry which is preliminary data.</text>
</comment>
<gene>
    <name evidence="2" type="ORF">ACIO7M_32955</name>
</gene>
<reference evidence="2 3" key="1">
    <citation type="submission" date="2024-10" db="EMBL/GenBank/DDBJ databases">
        <title>The Natural Products Discovery Center: Release of the First 8490 Sequenced Strains for Exploring Actinobacteria Biosynthetic Diversity.</title>
        <authorList>
            <person name="Kalkreuter E."/>
            <person name="Kautsar S.A."/>
            <person name="Yang D."/>
            <person name="Bader C.D."/>
            <person name="Teijaro C.N."/>
            <person name="Fluegel L."/>
            <person name="Davis C.M."/>
            <person name="Simpson J.R."/>
            <person name="Lauterbach L."/>
            <person name="Steele A.D."/>
            <person name="Gui C."/>
            <person name="Meng S."/>
            <person name="Li G."/>
            <person name="Viehrig K."/>
            <person name="Ye F."/>
            <person name="Su P."/>
            <person name="Kiefer A.F."/>
            <person name="Nichols A."/>
            <person name="Cepeda A.J."/>
            <person name="Yan W."/>
            <person name="Fan B."/>
            <person name="Jiang Y."/>
            <person name="Adhikari A."/>
            <person name="Zheng C.-J."/>
            <person name="Schuster L."/>
            <person name="Cowan T.M."/>
            <person name="Smanski M.J."/>
            <person name="Chevrette M.G."/>
            <person name="De Carvalho L.P.S."/>
            <person name="Shen B."/>
        </authorList>
    </citation>
    <scope>NUCLEOTIDE SEQUENCE [LARGE SCALE GENOMIC DNA]</scope>
    <source>
        <strain evidence="2 3">NPDC087220</strain>
    </source>
</reference>
<accession>A0ABW8ETD4</accession>
<organism evidence="2 3">
    <name type="scientific">Streptomyces toxytricini</name>
    <name type="common">Actinomyces toxytricini</name>
    <dbReference type="NCBI Taxonomy" id="67369"/>
    <lineage>
        <taxon>Bacteria</taxon>
        <taxon>Bacillati</taxon>
        <taxon>Actinomycetota</taxon>
        <taxon>Actinomycetes</taxon>
        <taxon>Kitasatosporales</taxon>
        <taxon>Streptomycetaceae</taxon>
        <taxon>Streptomyces</taxon>
    </lineage>
</organism>
<evidence type="ECO:0008006" key="4">
    <source>
        <dbReference type="Google" id="ProtNLM"/>
    </source>
</evidence>
<evidence type="ECO:0000313" key="2">
    <source>
        <dbReference type="EMBL" id="MFJ2825883.1"/>
    </source>
</evidence>
<proteinExistence type="predicted"/>
<sequence>MGTAHLKHGADVALFVTTCRTFTKDALGLALRQDIVALHRDLLDAWVKGAHLESLIPLNGSGGGIKRRPPRLTAACCCRFQVCPGEFEGSPPTAVTGLPPRRRGLPPGARRAPGRRPHPSRSARDRTGGRAEARALRELSQRAFADPEEHTANTPAPIDTRVQQRRREFSATVMRLHEFPHLLEAPQTCLPRFPTCGKLRISVAWAGQLLLAAKAVSVPPVILLR</sequence>